<dbReference type="PROSITE" id="PS50109">
    <property type="entry name" value="HIS_KIN"/>
    <property type="match status" value="1"/>
</dbReference>
<evidence type="ECO:0000259" key="8">
    <source>
        <dbReference type="PROSITE" id="PS50109"/>
    </source>
</evidence>
<dbReference type="EC" id="2.7.13.3" evidence="2"/>
<dbReference type="SUPFAM" id="SSF55874">
    <property type="entry name" value="ATPase domain of HSP90 chaperone/DNA topoisomerase II/histidine kinase"/>
    <property type="match status" value="1"/>
</dbReference>
<dbReference type="CDD" id="cd19410">
    <property type="entry name" value="HK9-like_sensor"/>
    <property type="match status" value="1"/>
</dbReference>
<dbReference type="Pfam" id="PF05227">
    <property type="entry name" value="CHASE3"/>
    <property type="match status" value="1"/>
</dbReference>
<feature type="domain" description="Histidine kinase" evidence="8">
    <location>
        <begin position="424"/>
        <end position="643"/>
    </location>
</feature>
<evidence type="ECO:0000313" key="10">
    <source>
        <dbReference type="Proteomes" id="UP000218287"/>
    </source>
</evidence>
<dbReference type="EMBL" id="AP018174">
    <property type="protein sequence ID" value="BAY17658.1"/>
    <property type="molecule type" value="Genomic_DNA"/>
</dbReference>
<evidence type="ECO:0000256" key="1">
    <source>
        <dbReference type="ARBA" id="ARBA00000085"/>
    </source>
</evidence>
<evidence type="ECO:0000256" key="7">
    <source>
        <dbReference type="SAM" id="Phobius"/>
    </source>
</evidence>
<dbReference type="GO" id="GO:0000156">
    <property type="term" value="F:phosphorelay response regulator activity"/>
    <property type="evidence" value="ECO:0007669"/>
    <property type="project" value="TreeGrafter"/>
</dbReference>
<keyword evidence="3" id="KW-0597">Phosphoprotein</keyword>
<dbReference type="AlphaFoldDB" id="A0A1Z4GJW5"/>
<dbReference type="SUPFAM" id="SSF47384">
    <property type="entry name" value="Homodimeric domain of signal transducing histidine kinase"/>
    <property type="match status" value="1"/>
</dbReference>
<dbReference type="GO" id="GO:0000155">
    <property type="term" value="F:phosphorelay sensor kinase activity"/>
    <property type="evidence" value="ECO:0007669"/>
    <property type="project" value="InterPro"/>
</dbReference>
<dbReference type="Gene3D" id="3.30.565.10">
    <property type="entry name" value="Histidine kinase-like ATPase, C-terminal domain"/>
    <property type="match status" value="1"/>
</dbReference>
<dbReference type="SMART" id="SM00387">
    <property type="entry name" value="HATPase_c"/>
    <property type="match status" value="1"/>
</dbReference>
<dbReference type="Gene3D" id="1.10.287.130">
    <property type="match status" value="1"/>
</dbReference>
<dbReference type="InterPro" id="IPR004358">
    <property type="entry name" value="Sig_transdc_His_kin-like_C"/>
</dbReference>
<dbReference type="GO" id="GO:0007234">
    <property type="term" value="P:osmosensory signaling via phosphorelay pathway"/>
    <property type="evidence" value="ECO:0007669"/>
    <property type="project" value="TreeGrafter"/>
</dbReference>
<dbReference type="Proteomes" id="UP000218287">
    <property type="component" value="Chromosome"/>
</dbReference>
<dbReference type="SMART" id="SM00065">
    <property type="entry name" value="GAF"/>
    <property type="match status" value="1"/>
</dbReference>
<evidence type="ECO:0000256" key="2">
    <source>
        <dbReference type="ARBA" id="ARBA00012438"/>
    </source>
</evidence>
<evidence type="ECO:0000256" key="4">
    <source>
        <dbReference type="ARBA" id="ARBA00022679"/>
    </source>
</evidence>
<proteinExistence type="predicted"/>
<evidence type="ECO:0000256" key="3">
    <source>
        <dbReference type="ARBA" id="ARBA00022553"/>
    </source>
</evidence>
<dbReference type="InterPro" id="IPR003661">
    <property type="entry name" value="HisK_dim/P_dom"/>
</dbReference>
<keyword evidence="7" id="KW-0812">Transmembrane</keyword>
<dbReference type="InterPro" id="IPR036890">
    <property type="entry name" value="HATPase_C_sf"/>
</dbReference>
<keyword evidence="7" id="KW-0472">Membrane</keyword>
<reference evidence="9 10" key="1">
    <citation type="submission" date="2017-06" db="EMBL/GenBank/DDBJ databases">
        <title>Genome sequencing of cyanobaciteial culture collection at National Institute for Environmental Studies (NIES).</title>
        <authorList>
            <person name="Hirose Y."/>
            <person name="Shimura Y."/>
            <person name="Fujisawa T."/>
            <person name="Nakamura Y."/>
            <person name="Kawachi M."/>
        </authorList>
    </citation>
    <scope>NUCLEOTIDE SEQUENCE [LARGE SCALE GENOMIC DNA]</scope>
    <source>
        <strain evidence="9 10">NIES-21</strain>
    </source>
</reference>
<dbReference type="InterPro" id="IPR050351">
    <property type="entry name" value="BphY/WalK/GraS-like"/>
</dbReference>
<dbReference type="PANTHER" id="PTHR42878:SF15">
    <property type="entry name" value="BACTERIOPHYTOCHROME"/>
    <property type="match status" value="1"/>
</dbReference>
<dbReference type="OrthoDB" id="9808408at2"/>
<organism evidence="9 10">
    <name type="scientific">Anabaenopsis circularis NIES-21</name>
    <dbReference type="NCBI Taxonomy" id="1085406"/>
    <lineage>
        <taxon>Bacteria</taxon>
        <taxon>Bacillati</taxon>
        <taxon>Cyanobacteriota</taxon>
        <taxon>Cyanophyceae</taxon>
        <taxon>Nostocales</taxon>
        <taxon>Nodulariaceae</taxon>
        <taxon>Anabaenopsis</taxon>
    </lineage>
</organism>
<dbReference type="Pfam" id="PF00512">
    <property type="entry name" value="HisKA"/>
    <property type="match status" value="1"/>
</dbReference>
<dbReference type="GO" id="GO:0030295">
    <property type="term" value="F:protein kinase activator activity"/>
    <property type="evidence" value="ECO:0007669"/>
    <property type="project" value="TreeGrafter"/>
</dbReference>
<feature type="transmembrane region" description="Helical" evidence="7">
    <location>
        <begin position="184"/>
        <end position="203"/>
    </location>
</feature>
<keyword evidence="4" id="KW-0808">Transferase</keyword>
<dbReference type="InterPro" id="IPR007891">
    <property type="entry name" value="CHASE3"/>
</dbReference>
<dbReference type="InterPro" id="IPR029016">
    <property type="entry name" value="GAF-like_dom_sf"/>
</dbReference>
<dbReference type="SUPFAM" id="SSF55781">
    <property type="entry name" value="GAF domain-like"/>
    <property type="match status" value="1"/>
</dbReference>
<evidence type="ECO:0000313" key="9">
    <source>
        <dbReference type="EMBL" id="BAY17658.1"/>
    </source>
</evidence>
<dbReference type="InterPro" id="IPR003594">
    <property type="entry name" value="HATPase_dom"/>
</dbReference>
<accession>A0A1Z4GJW5</accession>
<evidence type="ECO:0000256" key="6">
    <source>
        <dbReference type="ARBA" id="ARBA00023012"/>
    </source>
</evidence>
<dbReference type="PRINTS" id="PR00344">
    <property type="entry name" value="BCTRLSENSOR"/>
</dbReference>
<keyword evidence="7" id="KW-1133">Transmembrane helix</keyword>
<dbReference type="Pfam" id="PF01590">
    <property type="entry name" value="GAF"/>
    <property type="match status" value="1"/>
</dbReference>
<dbReference type="Pfam" id="PF02518">
    <property type="entry name" value="HATPase_c"/>
    <property type="match status" value="1"/>
</dbReference>
<dbReference type="InterPro" id="IPR003018">
    <property type="entry name" value="GAF"/>
</dbReference>
<comment type="catalytic activity">
    <reaction evidence="1">
        <text>ATP + protein L-histidine = ADP + protein N-phospho-L-histidine.</text>
        <dbReference type="EC" id="2.7.13.3"/>
    </reaction>
</comment>
<dbReference type="PANTHER" id="PTHR42878">
    <property type="entry name" value="TWO-COMPONENT HISTIDINE KINASE"/>
    <property type="match status" value="1"/>
</dbReference>
<dbReference type="Gene3D" id="3.30.450.40">
    <property type="match status" value="1"/>
</dbReference>
<keyword evidence="10" id="KW-1185">Reference proteome</keyword>
<dbReference type="InterPro" id="IPR005467">
    <property type="entry name" value="His_kinase_dom"/>
</dbReference>
<dbReference type="CDD" id="cd00082">
    <property type="entry name" value="HisKA"/>
    <property type="match status" value="1"/>
</dbReference>
<evidence type="ECO:0000256" key="5">
    <source>
        <dbReference type="ARBA" id="ARBA00022777"/>
    </source>
</evidence>
<keyword evidence="5" id="KW-0418">Kinase</keyword>
<protein>
    <recommendedName>
        <fullName evidence="2">histidine kinase</fullName>
        <ecNumber evidence="2">2.7.13.3</ecNumber>
    </recommendedName>
</protein>
<gene>
    <name evidence="9" type="ORF">NIES21_34990</name>
</gene>
<name>A0A1Z4GJW5_9CYAN</name>
<dbReference type="InterPro" id="IPR036097">
    <property type="entry name" value="HisK_dim/P_sf"/>
</dbReference>
<dbReference type="SMART" id="SM00388">
    <property type="entry name" value="HisKA"/>
    <property type="match status" value="1"/>
</dbReference>
<keyword evidence="6" id="KW-0902">Two-component regulatory system</keyword>
<sequence>MLLQIAKSIFRRRLTSAIAFPSVLLLSFSGISLWQVNRLLSALEWVDHTDQVIAQAYRTHKLLLDEQTGSRGYILTGKPEFLEPYQEAKPITGAAFLELKHLVADNPPQVQRVQQLEVNYQEWNRLISQAVKRRQQGNVEPLTAFEVRKQQMDAMRQQIAAFITTEEQLRNKRSRTARHTAQQVSAISIILALLIGLILAYYIRQQILKVSQTYEQALKTAIEQTKNAQLSARRLADLHQIDRAILSAQPDVTIIRDGLSRLRQLINCQQAFSILFNFEDNTATVLAANGDGELQLVEGSIWPITDFTPVEVLQTTHIFSVQHQHPPIVKKLLATGLNSCLIIPMQVEDSVIGEIILAKADATTFSSEIVEIASEVSAQLAIAIQQSQLRQQLQNYATELEQRVSQRTAQLQEVNQDLEAFNYSVSHDLRAPLRTMQGFAQALLEDYSNQLDSFGQSYLNYIAEGALQMDTLITDLLSYSRLGRIQIPIQPVDLNTVVREALKQLDAQIKEHQAQIIIDHALPQVMAHRSTLVQVLTNLLNNAIKFVKPDDLPIVHICFEEYIQENITWIKLSVVDHGIGIAPEHQERIFRVFERLHGVEIYPGTGIGLAIVRKALERMSGLCGVQSQLGTGSRFWIALPKADKLPDLPVESI</sequence>